<keyword evidence="2" id="KW-0472">Membrane</keyword>
<evidence type="ECO:0000313" key="3">
    <source>
        <dbReference type="EMBL" id="MDT0336009.1"/>
    </source>
</evidence>
<dbReference type="Gene3D" id="1.20.1600.10">
    <property type="entry name" value="Outer membrane efflux proteins (OEP)"/>
    <property type="match status" value="1"/>
</dbReference>
<protein>
    <submittedName>
        <fullName evidence="3">Efflux transporter outer membrane subunit</fullName>
    </submittedName>
</protein>
<reference evidence="3" key="1">
    <citation type="submission" date="2023-02" db="EMBL/GenBank/DDBJ databases">
        <title>Description of Herbaspirillum huttiense subsp. nephrolepsisexaltata and Herbaspirillum huttiense subsp. lycopersicon.</title>
        <authorList>
            <person name="Poudel M."/>
            <person name="Sharma A."/>
            <person name="Goss E."/>
            <person name="Tapia J.H."/>
            <person name="Harmon C.M."/>
            <person name="Jones J.B."/>
        </authorList>
    </citation>
    <scope>NUCLEOTIDE SEQUENCE</scope>
    <source>
        <strain evidence="3">NC40101</strain>
    </source>
</reference>
<sequence length="480" mass="51436">MCEPSLRIRPLLAALPLLLVACQSMAPDYQRPAAPVAAHYPQQADGAGEAAPALGWQAWFRDPQLQALITQALANNRDLRAAALRVEEARALYGIQRADLFPAVGAQAGLDRSRTPADLNLTGRPLVGSAYQAGVGLSTWELDLWGRLRSLDDAALQTALASEATRRAAALSLVAQVADAWLELAEIDERLAIARDTIASRQESYRIFARRVEVGATSRLNLTQIETLLTQAQALGAQLEQQRAQRLNALTLLVGSPLELPVGQARPALDAVFPALSPGTPSLLLTRRPDVAAAEHRLQAANANIGAARAAFFPGISLTGNLGTASAELSGLFRDGSHAWSFSPSLSLPIFTAGRLRNNLNLAEVRRDLAVANYEKTIQSAFRDVADALAARQWLTRQLAIAETAVQVQTERARLSTLRYDNGAAPFLDVLDAQRDLLSARQQRVQIRRALLSSSVALYAALGGDSNAPAAFPLSSGPRP</sequence>
<dbReference type="NCBIfam" id="TIGR01845">
    <property type="entry name" value="outer_NodT"/>
    <property type="match status" value="1"/>
</dbReference>
<organism evidence="3">
    <name type="scientific">Herbaspirillum huttiense subsp. nephrolepidis</name>
    <dbReference type="NCBI Taxonomy" id="3075126"/>
    <lineage>
        <taxon>Bacteria</taxon>
        <taxon>Pseudomonadati</taxon>
        <taxon>Pseudomonadota</taxon>
        <taxon>Betaproteobacteria</taxon>
        <taxon>Burkholderiales</taxon>
        <taxon>Oxalobacteraceae</taxon>
        <taxon>Herbaspirillum</taxon>
    </lineage>
</organism>
<comment type="similarity">
    <text evidence="1 2">Belongs to the outer membrane factor (OMF) (TC 1.B.17) family.</text>
</comment>
<feature type="chain" id="PRO_5041772785" evidence="2">
    <location>
        <begin position="27"/>
        <end position="480"/>
    </location>
</feature>
<dbReference type="AlphaFoldDB" id="A0AAE4G5C6"/>
<dbReference type="RefSeq" id="WP_310835319.1">
    <property type="nucleotide sequence ID" value="NZ_JAVLSM010000001.1"/>
</dbReference>
<keyword evidence="2" id="KW-1134">Transmembrane beta strand</keyword>
<dbReference type="InterPro" id="IPR010131">
    <property type="entry name" value="MdtP/NodT-like"/>
</dbReference>
<dbReference type="Pfam" id="PF02321">
    <property type="entry name" value="OEP"/>
    <property type="match status" value="2"/>
</dbReference>
<comment type="caution">
    <text evidence="3">The sequence shown here is derived from an EMBL/GenBank/DDBJ whole genome shotgun (WGS) entry which is preliminary data.</text>
</comment>
<dbReference type="PANTHER" id="PTHR30203">
    <property type="entry name" value="OUTER MEMBRANE CATION EFFLUX PROTEIN"/>
    <property type="match status" value="1"/>
</dbReference>
<gene>
    <name evidence="3" type="ORF">RJN63_04145</name>
</gene>
<name>A0AAE4G5C6_9BURK</name>
<dbReference type="SUPFAM" id="SSF56954">
    <property type="entry name" value="Outer membrane efflux proteins (OEP)"/>
    <property type="match status" value="1"/>
</dbReference>
<evidence type="ECO:0000256" key="2">
    <source>
        <dbReference type="RuleBase" id="RU362097"/>
    </source>
</evidence>
<accession>A0AAE4G5C6</accession>
<dbReference type="EMBL" id="JAVRAA010000002">
    <property type="protein sequence ID" value="MDT0336009.1"/>
    <property type="molecule type" value="Genomic_DNA"/>
</dbReference>
<keyword evidence="2" id="KW-0564">Palmitate</keyword>
<dbReference type="PROSITE" id="PS51257">
    <property type="entry name" value="PROKAR_LIPOPROTEIN"/>
    <property type="match status" value="1"/>
</dbReference>
<dbReference type="PANTHER" id="PTHR30203:SF32">
    <property type="entry name" value="CATION EFFLUX SYSTEM PROTEIN CUSC"/>
    <property type="match status" value="1"/>
</dbReference>
<keyword evidence="2" id="KW-0812">Transmembrane</keyword>
<dbReference type="GO" id="GO:0005886">
    <property type="term" value="C:plasma membrane"/>
    <property type="evidence" value="ECO:0007669"/>
    <property type="project" value="UniProtKB-SubCell"/>
</dbReference>
<dbReference type="GO" id="GO:0015562">
    <property type="term" value="F:efflux transmembrane transporter activity"/>
    <property type="evidence" value="ECO:0007669"/>
    <property type="project" value="InterPro"/>
</dbReference>
<keyword evidence="2" id="KW-0732">Signal</keyword>
<feature type="signal peptide" evidence="2">
    <location>
        <begin position="1"/>
        <end position="26"/>
    </location>
</feature>
<dbReference type="InterPro" id="IPR003423">
    <property type="entry name" value="OMP_efflux"/>
</dbReference>
<evidence type="ECO:0000256" key="1">
    <source>
        <dbReference type="ARBA" id="ARBA00007613"/>
    </source>
</evidence>
<comment type="subcellular location">
    <subcellularLocation>
        <location evidence="2">Cell membrane</location>
        <topology evidence="2">Lipid-anchor</topology>
    </subcellularLocation>
</comment>
<keyword evidence="2" id="KW-0449">Lipoprotein</keyword>
<proteinExistence type="inferred from homology"/>
<dbReference type="Gene3D" id="2.20.200.10">
    <property type="entry name" value="Outer membrane efflux proteins (OEP)"/>
    <property type="match status" value="1"/>
</dbReference>